<dbReference type="OrthoDB" id="9796143at2"/>
<dbReference type="AlphaFoldDB" id="A0A1N7CC61"/>
<dbReference type="Pfam" id="PF02357">
    <property type="entry name" value="NusG"/>
    <property type="match status" value="1"/>
</dbReference>
<dbReference type="Proteomes" id="UP000548326">
    <property type="component" value="Unassembled WGS sequence"/>
</dbReference>
<keyword evidence="7" id="KW-1185">Reference proteome</keyword>
<name>A0A1N7CC61_9SPHI</name>
<sequence>MDLLTSEAKNKWYPVYTHARAEKKAYEALINKGILAYLPLHRQLKQWSDRKKWVEEPFIKSYLFVNIAEHAQTEVLMTKGISRFLYFSGKPATMPDRQINELKLLMTSSLDLEITEENLQPGEKIIIKAGPLKGLTGEVIIYRSQKQLILRLESIGRSIIVHVAASYIERF</sequence>
<accession>A0A1N7CC61</accession>
<dbReference type="SUPFAM" id="SSF82679">
    <property type="entry name" value="N-utilization substance G protein NusG, N-terminal domain"/>
    <property type="match status" value="1"/>
</dbReference>
<reference evidence="7 8" key="1">
    <citation type="submission" date="2020-08" db="EMBL/GenBank/DDBJ databases">
        <title>Genomic Encyclopedia of Type Strains, Phase IV (KMG-V): Genome sequencing to study the core and pangenomes of soil and plant-associated prokaryotes.</title>
        <authorList>
            <person name="Whitman W."/>
        </authorList>
    </citation>
    <scope>NUCLEOTIDE SEQUENCE [LARGE SCALE GENOMIC DNA]</scope>
    <source>
        <strain evidence="5 7">ANJLi2</strain>
        <strain evidence="6 8">MP601</strain>
    </source>
</reference>
<dbReference type="PANTHER" id="PTHR30265:SF4">
    <property type="entry name" value="KOW MOTIF FAMILY PROTEIN, EXPRESSED"/>
    <property type="match status" value="1"/>
</dbReference>
<evidence type="ECO:0000313" key="5">
    <source>
        <dbReference type="EMBL" id="MBB6110902.1"/>
    </source>
</evidence>
<dbReference type="NCBIfam" id="NF033644">
    <property type="entry name" value="antiterm_UpxY"/>
    <property type="match status" value="1"/>
</dbReference>
<dbReference type="GO" id="GO:0006354">
    <property type="term" value="P:DNA-templated transcription elongation"/>
    <property type="evidence" value="ECO:0007669"/>
    <property type="project" value="InterPro"/>
</dbReference>
<keyword evidence="1" id="KW-0889">Transcription antitermination</keyword>
<protein>
    <submittedName>
        <fullName evidence="6">Transcription antitermination factor NusG</fullName>
    </submittedName>
</protein>
<comment type="caution">
    <text evidence="6">The sequence shown here is derived from an EMBL/GenBank/DDBJ whole genome shotgun (WGS) entry which is preliminary data.</text>
</comment>
<dbReference type="STRING" id="354630.SAMN05421821_10983"/>
<organism evidence="6 8">
    <name type="scientific">Mucilaginibacter lappiensis</name>
    <dbReference type="NCBI Taxonomy" id="354630"/>
    <lineage>
        <taxon>Bacteria</taxon>
        <taxon>Pseudomonadati</taxon>
        <taxon>Bacteroidota</taxon>
        <taxon>Sphingobacteriia</taxon>
        <taxon>Sphingobacteriales</taxon>
        <taxon>Sphingobacteriaceae</taxon>
        <taxon>Mucilaginibacter</taxon>
    </lineage>
</organism>
<dbReference type="InterPro" id="IPR036735">
    <property type="entry name" value="NGN_dom_sf"/>
</dbReference>
<keyword evidence="2" id="KW-0805">Transcription regulation</keyword>
<proteinExistence type="predicted"/>
<dbReference type="InterPro" id="IPR043425">
    <property type="entry name" value="NusG-like"/>
</dbReference>
<evidence type="ECO:0000259" key="4">
    <source>
        <dbReference type="Pfam" id="PF02357"/>
    </source>
</evidence>
<evidence type="ECO:0000313" key="6">
    <source>
        <dbReference type="EMBL" id="MBB6128055.1"/>
    </source>
</evidence>
<dbReference type="Proteomes" id="UP000541583">
    <property type="component" value="Unassembled WGS sequence"/>
</dbReference>
<dbReference type="RefSeq" id="WP_076374713.1">
    <property type="nucleotide sequence ID" value="NZ_FTMG01000009.1"/>
</dbReference>
<dbReference type="InterPro" id="IPR006645">
    <property type="entry name" value="NGN-like_dom"/>
</dbReference>
<dbReference type="PANTHER" id="PTHR30265">
    <property type="entry name" value="RHO-INTERACTING TRANSCRIPTION TERMINATION FACTOR NUSG"/>
    <property type="match status" value="1"/>
</dbReference>
<gene>
    <name evidence="6" type="ORF">HDF22_002168</name>
    <name evidence="5" type="ORF">HDF23_003663</name>
</gene>
<evidence type="ECO:0000256" key="1">
    <source>
        <dbReference type="ARBA" id="ARBA00022814"/>
    </source>
</evidence>
<evidence type="ECO:0000313" key="7">
    <source>
        <dbReference type="Proteomes" id="UP000541583"/>
    </source>
</evidence>
<dbReference type="Gene3D" id="3.30.70.940">
    <property type="entry name" value="NusG, N-terminal domain"/>
    <property type="match status" value="1"/>
</dbReference>
<feature type="domain" description="NusG-like N-terminal" evidence="4">
    <location>
        <begin position="11"/>
        <end position="102"/>
    </location>
</feature>
<dbReference type="EMBL" id="JACHCB010000009">
    <property type="protein sequence ID" value="MBB6110902.1"/>
    <property type="molecule type" value="Genomic_DNA"/>
</dbReference>
<evidence type="ECO:0000313" key="8">
    <source>
        <dbReference type="Proteomes" id="UP000548326"/>
    </source>
</evidence>
<evidence type="ECO:0000256" key="2">
    <source>
        <dbReference type="ARBA" id="ARBA00023015"/>
    </source>
</evidence>
<keyword evidence="3" id="KW-0804">Transcription</keyword>
<dbReference type="GO" id="GO:0031564">
    <property type="term" value="P:transcription antitermination"/>
    <property type="evidence" value="ECO:0007669"/>
    <property type="project" value="UniProtKB-KW"/>
</dbReference>
<dbReference type="EMBL" id="JACHCA010000005">
    <property type="protein sequence ID" value="MBB6128055.1"/>
    <property type="molecule type" value="Genomic_DNA"/>
</dbReference>
<dbReference type="CDD" id="cd09895">
    <property type="entry name" value="NGN_SP_UpxY"/>
    <property type="match status" value="1"/>
</dbReference>
<evidence type="ECO:0000256" key="3">
    <source>
        <dbReference type="ARBA" id="ARBA00023163"/>
    </source>
</evidence>